<dbReference type="RefSeq" id="WP_345094071.1">
    <property type="nucleotide sequence ID" value="NZ_BAABCS010000018.1"/>
</dbReference>
<proteinExistence type="predicted"/>
<protein>
    <recommendedName>
        <fullName evidence="1">Gingipain domain-containing protein</fullName>
    </recommendedName>
</protein>
<keyword evidence="3" id="KW-1185">Reference proteome</keyword>
<dbReference type="Pfam" id="PF01364">
    <property type="entry name" value="Peptidase_C25"/>
    <property type="match status" value="1"/>
</dbReference>
<feature type="domain" description="Gingipain" evidence="1">
    <location>
        <begin position="116"/>
        <end position="413"/>
    </location>
</feature>
<dbReference type="Proteomes" id="UP001500426">
    <property type="component" value="Unassembled WGS sequence"/>
</dbReference>
<sequence length="540" mass="60440">MKFCHNCGENLASHRGSKFCSNCGTALILSESNRITDSNKPPQPSKVNYDSYGIIFTNTVAIADNFGIEQAEVINILADYIEKLISVSHQYIILDASNNSYVNLNPDDTWENHVKLLRDYYNDLESKPEYLFIIGGHNIIPMAIINNQAGCYEDDSDIDTDMPYSYLKIENFESLLWNGNIFKESLLLNVGRIPFATDSDIYDLKNYLDRSSDSVLTNVQINNCFGMTALSWKSASEKIIQNANAQKILHTSPQIDINSVDNVYDESAELYYYNLHGSDAPSASQFYGDNGGAVAPKHIAKAVNPNFFITEACYGAKFIDYDKQSAMLHSALNNNTLAFVGSSRVAFGACSSNISSADIVAKSFIDALFDSVNCGKALSKARIDVFDACPDEQYNYGVTSAVEFNLFGDPILKASDSSKSMFRKSSGNTLKNNSIKSKSYTKSKPEIKEIDFQNLEKGILNDVRNLVNNEVLKIREIVDTYLYQNFNVDKRCIQKVFLIKSKFGEETFNYTYQNQNGNIQTTYSVFTDKRGKIKSILTSK</sequence>
<dbReference type="EMBL" id="BAABCS010000018">
    <property type="protein sequence ID" value="GAA4053324.1"/>
    <property type="molecule type" value="Genomic_DNA"/>
</dbReference>
<dbReference type="InterPro" id="IPR001769">
    <property type="entry name" value="Gingipain"/>
</dbReference>
<reference evidence="3" key="1">
    <citation type="journal article" date="2019" name="Int. J. Syst. Evol. Microbiol.">
        <title>The Global Catalogue of Microorganisms (GCM) 10K type strain sequencing project: providing services to taxonomists for standard genome sequencing and annotation.</title>
        <authorList>
            <consortium name="The Broad Institute Genomics Platform"/>
            <consortium name="The Broad Institute Genome Sequencing Center for Infectious Disease"/>
            <person name="Wu L."/>
            <person name="Ma J."/>
        </authorList>
    </citation>
    <scope>NUCLEOTIDE SEQUENCE [LARGE SCALE GENOMIC DNA]</scope>
    <source>
        <strain evidence="3">JCM 17068</strain>
    </source>
</reference>
<gene>
    <name evidence="2" type="ORF">GCM10022388_19630</name>
</gene>
<organism evidence="2 3">
    <name type="scientific">Flavobacterium chungnamense</name>
    <dbReference type="NCBI Taxonomy" id="706182"/>
    <lineage>
        <taxon>Bacteria</taxon>
        <taxon>Pseudomonadati</taxon>
        <taxon>Bacteroidota</taxon>
        <taxon>Flavobacteriia</taxon>
        <taxon>Flavobacteriales</taxon>
        <taxon>Flavobacteriaceae</taxon>
        <taxon>Flavobacterium</taxon>
    </lineage>
</organism>
<evidence type="ECO:0000313" key="3">
    <source>
        <dbReference type="Proteomes" id="UP001500426"/>
    </source>
</evidence>
<accession>A0ABP7UUQ5</accession>
<evidence type="ECO:0000259" key="1">
    <source>
        <dbReference type="Pfam" id="PF01364"/>
    </source>
</evidence>
<comment type="caution">
    <text evidence="2">The sequence shown here is derived from an EMBL/GenBank/DDBJ whole genome shotgun (WGS) entry which is preliminary data.</text>
</comment>
<evidence type="ECO:0000313" key="2">
    <source>
        <dbReference type="EMBL" id="GAA4053324.1"/>
    </source>
</evidence>
<name>A0ABP7UUQ5_9FLAO</name>